<keyword evidence="5" id="KW-0479">Metal-binding</keyword>
<dbReference type="InterPro" id="IPR000949">
    <property type="entry name" value="ELM2_dom"/>
</dbReference>
<dbReference type="PANTHER" id="PTHR16089">
    <property type="entry name" value="REST COREPRESSOR COREST PROTEIN-RELATED"/>
    <property type="match status" value="1"/>
</dbReference>
<dbReference type="InterPro" id="IPR001005">
    <property type="entry name" value="SANT/Myb"/>
</dbReference>
<organism evidence="10 11">
    <name type="scientific">Dermatophagoides pteronyssinus</name>
    <name type="common">European house dust mite</name>
    <dbReference type="NCBI Taxonomy" id="6956"/>
    <lineage>
        <taxon>Eukaryota</taxon>
        <taxon>Metazoa</taxon>
        <taxon>Ecdysozoa</taxon>
        <taxon>Arthropoda</taxon>
        <taxon>Chelicerata</taxon>
        <taxon>Arachnida</taxon>
        <taxon>Acari</taxon>
        <taxon>Acariformes</taxon>
        <taxon>Sarcoptiformes</taxon>
        <taxon>Astigmata</taxon>
        <taxon>Psoroptidia</taxon>
        <taxon>Analgoidea</taxon>
        <taxon>Pyroglyphidae</taxon>
        <taxon>Dermatophagoidinae</taxon>
        <taxon>Dermatophagoides</taxon>
    </lineage>
</organism>
<dbReference type="Pfam" id="PF01448">
    <property type="entry name" value="ELM2"/>
    <property type="match status" value="1"/>
</dbReference>
<keyword evidence="3" id="KW-0804">Transcription</keyword>
<dbReference type="InterPro" id="IPR036236">
    <property type="entry name" value="Znf_C2H2_sf"/>
</dbReference>
<dbReference type="PANTHER" id="PTHR16089:SF40">
    <property type="entry name" value="SUPPRESSOR OF ACTIVATED EGL-4 PROTEIN 1"/>
    <property type="match status" value="1"/>
</dbReference>
<keyword evidence="4" id="KW-0539">Nucleus</keyword>
<dbReference type="PROSITE" id="PS51293">
    <property type="entry name" value="SANT"/>
    <property type="match status" value="1"/>
</dbReference>
<dbReference type="InterPro" id="IPR013087">
    <property type="entry name" value="Znf_C2H2_type"/>
</dbReference>
<feature type="region of interest" description="Disordered" evidence="6">
    <location>
        <begin position="157"/>
        <end position="182"/>
    </location>
</feature>
<gene>
    <name evidence="10" type="primary">TRERF1</name>
    <name evidence="10" type="ORF">DERP_007226</name>
</gene>
<dbReference type="PROSITE" id="PS51156">
    <property type="entry name" value="ELM2"/>
    <property type="match status" value="1"/>
</dbReference>
<sequence length="1068" mass="122830">MLTNYSRFNHNNNDDGDNNKQTELSIDQTKPPTKAQRGRKKSKKGPFICLECRKEFCNQSTLTKHMITHSDERKFICQQCSKAFKRHDHLNGHMLTHREQKPYACDLDGCDKSYCDARSLRRHKEKHKENNNQSNAQFLMTTSGDDLNYSMNITTDNELSQQQQQQSINQQPPTQQQQQQTKGLNEVMFSPITPVTPLKNGSQFTFEFSNNNNNQQSLQSDKDSIVASVAQTTDHHQTAKTTTTIITDYVQTLDETDFECFDTEKNDNNNDDVDLLRQQNKSATDIVENFVDHHQNEQEFFTTTTTTVKHDDGNDDVVKIQSSSTTPFNSFDLPSNKLTSDLFNRRIQRNINNDENNNNINRTKELLSIKQIAASLESFNSIYQQQQQQQQIASMSNDAVMNDNATTTTPTTNHQFNFIFPDETSATPATTTTTTTTIQLNEDPNVNNNELIDSTRNFDIDNCLDDDDFSLFNQTNPAVNKENNIEQQIFRLDPNQSNHTSNIQFNDNSQSINNQSVTQPSNEEENLQENDYFPHSSLSTTFGYDNGCSSKSNNNIVQFITSTSTTETIKESMMMVDDDKKIENHHSNDDNYHEKIDDTIMRDINDNYVIAKSEKKTEQIDQDLTISKQSWNDNNNLYPRIKSPNNFIRSLNKKLSAISNEYNDSLAAIPIPPPPPPPTTTTIKKKRPRPEPLYIPPHVNTTFVYHSRLRSPRLWNTGGLGVGGGSIIKPSFPHHNDYNHPISPPPYTPPPMLSPVRSGSGLFWKINNNVNNNKLAPYSNTSQFFNNNNQNNKKMIIIDTLKENQNMINETTIVATMNDLKTPTTAYEELVELDDIPTTDIQPHVNIGPQFQARIPTFNPNRIKMINNKSDRAVLIWNPTILDDKQIDNESLDLYFKISCSMCVNGHGNNKEYALHLLYDCGGDLIKAMSKLIQIKPTLSYEHPLHDYYYANHDVWNENEIILFQKSILKFDKDFFLIADEIKTKSVKECVQFYYLWKKNSIDHFKRLRILRRKRESMFYDLDSNKSQTKQINDDVDDNSNDETMTNNICGKKFRNLKSRSAHMRVHI</sequence>
<proteinExistence type="predicted"/>
<name>A0ABQ8J3U3_DERPT</name>
<dbReference type="SMART" id="SM00717">
    <property type="entry name" value="SANT"/>
    <property type="match status" value="1"/>
</dbReference>
<feature type="domain" description="SANT" evidence="9">
    <location>
        <begin position="954"/>
        <end position="1002"/>
    </location>
</feature>
<dbReference type="InterPro" id="IPR051066">
    <property type="entry name" value="Trans_reg/Corepressor"/>
</dbReference>
<dbReference type="InterPro" id="IPR009057">
    <property type="entry name" value="Homeodomain-like_sf"/>
</dbReference>
<evidence type="ECO:0000313" key="11">
    <source>
        <dbReference type="Proteomes" id="UP000887458"/>
    </source>
</evidence>
<comment type="subcellular location">
    <subcellularLocation>
        <location evidence="1">Nucleus</location>
    </subcellularLocation>
</comment>
<reference evidence="10 11" key="1">
    <citation type="journal article" date="2018" name="J. Allergy Clin. Immunol.">
        <title>High-quality assembly of Dermatophagoides pteronyssinus genome and transcriptome reveals a wide range of novel allergens.</title>
        <authorList>
            <person name="Liu X.Y."/>
            <person name="Yang K.Y."/>
            <person name="Wang M.Q."/>
            <person name="Kwok J.S."/>
            <person name="Zeng X."/>
            <person name="Yang Z."/>
            <person name="Xiao X.J."/>
            <person name="Lau C.P."/>
            <person name="Li Y."/>
            <person name="Huang Z.M."/>
            <person name="Ba J.G."/>
            <person name="Yim A.K."/>
            <person name="Ouyang C.Y."/>
            <person name="Ngai S.M."/>
            <person name="Chan T.F."/>
            <person name="Leung E.L."/>
            <person name="Liu L."/>
            <person name="Liu Z.G."/>
            <person name="Tsui S.K."/>
        </authorList>
    </citation>
    <scope>NUCLEOTIDE SEQUENCE [LARGE SCALE GENOMIC DNA]</scope>
    <source>
        <strain evidence="10">Derp</strain>
    </source>
</reference>
<dbReference type="PROSITE" id="PS50157">
    <property type="entry name" value="ZINC_FINGER_C2H2_2"/>
    <property type="match status" value="3"/>
</dbReference>
<feature type="region of interest" description="Disordered" evidence="6">
    <location>
        <begin position="668"/>
        <end position="695"/>
    </location>
</feature>
<dbReference type="Proteomes" id="UP000887458">
    <property type="component" value="Unassembled WGS sequence"/>
</dbReference>
<feature type="domain" description="C2H2-type" evidence="7">
    <location>
        <begin position="75"/>
        <end position="102"/>
    </location>
</feature>
<dbReference type="Gene3D" id="1.10.10.60">
    <property type="entry name" value="Homeodomain-like"/>
    <property type="match status" value="1"/>
</dbReference>
<evidence type="ECO:0000256" key="5">
    <source>
        <dbReference type="PROSITE-ProRule" id="PRU00042"/>
    </source>
</evidence>
<keyword evidence="2" id="KW-0805">Transcription regulation</keyword>
<dbReference type="SMART" id="SM01189">
    <property type="entry name" value="ELM2"/>
    <property type="match status" value="1"/>
</dbReference>
<feature type="domain" description="ELM2" evidence="8">
    <location>
        <begin position="843"/>
        <end position="936"/>
    </location>
</feature>
<feature type="region of interest" description="Disordered" evidence="6">
    <location>
        <begin position="496"/>
        <end position="526"/>
    </location>
</feature>
<evidence type="ECO:0000259" key="7">
    <source>
        <dbReference type="PROSITE" id="PS50157"/>
    </source>
</evidence>
<feature type="compositionally biased region" description="Polar residues" evidence="6">
    <location>
        <begin position="21"/>
        <end position="31"/>
    </location>
</feature>
<evidence type="ECO:0000256" key="2">
    <source>
        <dbReference type="ARBA" id="ARBA00023015"/>
    </source>
</evidence>
<feature type="domain" description="C2H2-type" evidence="7">
    <location>
        <begin position="47"/>
        <end position="74"/>
    </location>
</feature>
<feature type="compositionally biased region" description="Pro residues" evidence="6">
    <location>
        <begin position="670"/>
        <end position="679"/>
    </location>
</feature>
<evidence type="ECO:0000256" key="6">
    <source>
        <dbReference type="SAM" id="MobiDB-lite"/>
    </source>
</evidence>
<dbReference type="SUPFAM" id="SSF57667">
    <property type="entry name" value="beta-beta-alpha zinc fingers"/>
    <property type="match status" value="2"/>
</dbReference>
<dbReference type="SMART" id="SM00355">
    <property type="entry name" value="ZnF_C2H2"/>
    <property type="match status" value="4"/>
</dbReference>
<evidence type="ECO:0000259" key="8">
    <source>
        <dbReference type="PROSITE" id="PS51156"/>
    </source>
</evidence>
<reference evidence="10 11" key="2">
    <citation type="journal article" date="2022" name="Mol. Biol. Evol.">
        <title>Comparative Genomics Reveals Insights into the Divergent Evolution of Astigmatic Mites and Household Pest Adaptations.</title>
        <authorList>
            <person name="Xiong Q."/>
            <person name="Wan A.T."/>
            <person name="Liu X."/>
            <person name="Fung C.S."/>
            <person name="Xiao X."/>
            <person name="Malainual N."/>
            <person name="Hou J."/>
            <person name="Wang L."/>
            <person name="Wang M."/>
            <person name="Yang K.Y."/>
            <person name="Cui Y."/>
            <person name="Leung E.L."/>
            <person name="Nong W."/>
            <person name="Shin S.K."/>
            <person name="Au S.W."/>
            <person name="Jeong K.Y."/>
            <person name="Chew F.T."/>
            <person name="Hui J.H."/>
            <person name="Leung T.F."/>
            <person name="Tungtrongchitr A."/>
            <person name="Zhong N."/>
            <person name="Liu Z."/>
            <person name="Tsui S.K."/>
        </authorList>
    </citation>
    <scope>NUCLEOTIDE SEQUENCE [LARGE SCALE GENOMIC DNA]</scope>
    <source>
        <strain evidence="10">Derp</strain>
    </source>
</reference>
<dbReference type="InterPro" id="IPR017884">
    <property type="entry name" value="SANT_dom"/>
</dbReference>
<evidence type="ECO:0000256" key="4">
    <source>
        <dbReference type="ARBA" id="ARBA00023242"/>
    </source>
</evidence>
<protein>
    <submittedName>
        <fullName evidence="10">Metal ion binding</fullName>
    </submittedName>
</protein>
<keyword evidence="5" id="KW-0862">Zinc</keyword>
<keyword evidence="11" id="KW-1185">Reference proteome</keyword>
<evidence type="ECO:0000256" key="3">
    <source>
        <dbReference type="ARBA" id="ARBA00023163"/>
    </source>
</evidence>
<evidence type="ECO:0000256" key="1">
    <source>
        <dbReference type="ARBA" id="ARBA00004123"/>
    </source>
</evidence>
<dbReference type="PROSITE" id="PS00028">
    <property type="entry name" value="ZINC_FINGER_C2H2_1"/>
    <property type="match status" value="3"/>
</dbReference>
<dbReference type="Gene3D" id="3.30.160.60">
    <property type="entry name" value="Classic Zinc Finger"/>
    <property type="match status" value="3"/>
</dbReference>
<accession>A0ABQ8J3U3</accession>
<evidence type="ECO:0000259" key="9">
    <source>
        <dbReference type="PROSITE" id="PS51293"/>
    </source>
</evidence>
<feature type="compositionally biased region" description="Polar residues" evidence="6">
    <location>
        <begin position="496"/>
        <end position="521"/>
    </location>
</feature>
<dbReference type="Pfam" id="PF00096">
    <property type="entry name" value="zf-C2H2"/>
    <property type="match status" value="3"/>
</dbReference>
<feature type="domain" description="C2H2-type" evidence="7">
    <location>
        <begin position="103"/>
        <end position="132"/>
    </location>
</feature>
<dbReference type="EMBL" id="NJHN03000077">
    <property type="protein sequence ID" value="KAH9417229.1"/>
    <property type="molecule type" value="Genomic_DNA"/>
</dbReference>
<comment type="caution">
    <text evidence="10">The sequence shown here is derived from an EMBL/GenBank/DDBJ whole genome shotgun (WGS) entry which is preliminary data.</text>
</comment>
<dbReference type="SUPFAM" id="SSF46689">
    <property type="entry name" value="Homeodomain-like"/>
    <property type="match status" value="1"/>
</dbReference>
<feature type="compositionally biased region" description="Low complexity" evidence="6">
    <location>
        <begin position="160"/>
        <end position="181"/>
    </location>
</feature>
<feature type="region of interest" description="Disordered" evidence="6">
    <location>
        <begin position="1"/>
        <end position="42"/>
    </location>
</feature>
<evidence type="ECO:0000313" key="10">
    <source>
        <dbReference type="EMBL" id="KAH9417229.1"/>
    </source>
</evidence>
<keyword evidence="5" id="KW-0863">Zinc-finger</keyword>